<protein>
    <submittedName>
        <fullName evidence="2">Uncharacterized protein</fullName>
    </submittedName>
</protein>
<sequence length="66" mass="7107">MASLGLCRPAATNSGAWDLRIPVRWPQAEQPAAHGLPGQKWLERLAGAGIDRSPSPLPGGRRRRPT</sequence>
<keyword evidence="3" id="KW-1185">Reference proteome</keyword>
<accession>A0A9X9M044</accession>
<gene>
    <name evidence="2" type="ORF">BN2614_LOCUS7</name>
</gene>
<dbReference type="AlphaFoldDB" id="A0A9X9M044"/>
<comment type="caution">
    <text evidence="2">The sequence shown here is derived from an EMBL/GenBank/DDBJ whole genome shotgun (WGS) entry which is preliminary data.</text>
</comment>
<organism evidence="2 3">
    <name type="scientific">Gulo gulo</name>
    <name type="common">Wolverine</name>
    <name type="synonym">Gluton</name>
    <dbReference type="NCBI Taxonomy" id="48420"/>
    <lineage>
        <taxon>Eukaryota</taxon>
        <taxon>Metazoa</taxon>
        <taxon>Chordata</taxon>
        <taxon>Craniata</taxon>
        <taxon>Vertebrata</taxon>
        <taxon>Euteleostomi</taxon>
        <taxon>Mammalia</taxon>
        <taxon>Eutheria</taxon>
        <taxon>Laurasiatheria</taxon>
        <taxon>Carnivora</taxon>
        <taxon>Caniformia</taxon>
        <taxon>Musteloidea</taxon>
        <taxon>Mustelidae</taxon>
        <taxon>Guloninae</taxon>
        <taxon>Gulo</taxon>
    </lineage>
</organism>
<proteinExistence type="predicted"/>
<evidence type="ECO:0000313" key="3">
    <source>
        <dbReference type="Proteomes" id="UP000269945"/>
    </source>
</evidence>
<feature type="region of interest" description="Disordered" evidence="1">
    <location>
        <begin position="30"/>
        <end position="66"/>
    </location>
</feature>
<dbReference type="Proteomes" id="UP000269945">
    <property type="component" value="Unassembled WGS sequence"/>
</dbReference>
<dbReference type="EMBL" id="CYRY02033556">
    <property type="protein sequence ID" value="VCX10466.1"/>
    <property type="molecule type" value="Genomic_DNA"/>
</dbReference>
<evidence type="ECO:0000313" key="2">
    <source>
        <dbReference type="EMBL" id="VCX10466.1"/>
    </source>
</evidence>
<evidence type="ECO:0000256" key="1">
    <source>
        <dbReference type="SAM" id="MobiDB-lite"/>
    </source>
</evidence>
<reference evidence="2 3" key="1">
    <citation type="submission" date="2018-10" db="EMBL/GenBank/DDBJ databases">
        <authorList>
            <person name="Ekblom R."/>
            <person name="Jareborg N."/>
        </authorList>
    </citation>
    <scope>NUCLEOTIDE SEQUENCE [LARGE SCALE GENOMIC DNA]</scope>
    <source>
        <tissue evidence="2">Muscle</tissue>
    </source>
</reference>
<name>A0A9X9M044_GULGU</name>